<dbReference type="AlphaFoldDB" id="A0A0F9TJZ6"/>
<organism evidence="1">
    <name type="scientific">marine sediment metagenome</name>
    <dbReference type="NCBI Taxonomy" id="412755"/>
    <lineage>
        <taxon>unclassified sequences</taxon>
        <taxon>metagenomes</taxon>
        <taxon>ecological metagenomes</taxon>
    </lineage>
</organism>
<comment type="caution">
    <text evidence="1">The sequence shown here is derived from an EMBL/GenBank/DDBJ whole genome shotgun (WGS) entry which is preliminary data.</text>
</comment>
<sequence length="116" mass="13466">MKRHPKTKEILKEMEWWAKQKEWNSSPDEIHELICGAYHPYPQHPWGASNLMDWDGIHLRFSEYFQTYSEEAGDNRQALHFVPRGCAGLVMTYCARPGVGKVVKHKIGNCPLAKTR</sequence>
<dbReference type="EMBL" id="LAZR01000244">
    <property type="protein sequence ID" value="KKN79614.1"/>
    <property type="molecule type" value="Genomic_DNA"/>
</dbReference>
<reference evidence="1" key="1">
    <citation type="journal article" date="2015" name="Nature">
        <title>Complex archaea that bridge the gap between prokaryotes and eukaryotes.</title>
        <authorList>
            <person name="Spang A."/>
            <person name="Saw J.H."/>
            <person name="Jorgensen S.L."/>
            <person name="Zaremba-Niedzwiedzka K."/>
            <person name="Martijn J."/>
            <person name="Lind A.E."/>
            <person name="van Eijk R."/>
            <person name="Schleper C."/>
            <person name="Guy L."/>
            <person name="Ettema T.J."/>
        </authorList>
    </citation>
    <scope>NUCLEOTIDE SEQUENCE</scope>
</reference>
<accession>A0A0F9TJZ6</accession>
<proteinExistence type="predicted"/>
<gene>
    <name evidence="1" type="ORF">LCGC14_0338180</name>
</gene>
<evidence type="ECO:0000313" key="1">
    <source>
        <dbReference type="EMBL" id="KKN79614.1"/>
    </source>
</evidence>
<protein>
    <submittedName>
        <fullName evidence="1">Uncharacterized protein</fullName>
    </submittedName>
</protein>
<name>A0A0F9TJZ6_9ZZZZ</name>